<evidence type="ECO:0000256" key="1">
    <source>
        <dbReference type="ARBA" id="ARBA00004443"/>
    </source>
</evidence>
<feature type="compositionally biased region" description="Basic and acidic residues" evidence="8">
    <location>
        <begin position="14"/>
        <end position="44"/>
    </location>
</feature>
<evidence type="ECO:0008006" key="11">
    <source>
        <dbReference type="Google" id="ProtNLM"/>
    </source>
</evidence>
<sequence>MSPPSANPTTGKTHVAEKTKLHEGGSLKPYSHEELGTSDDIGRAKDPVKYLLSTEQRARERQVAYETVRLLREDVIECYRSSGVNHYTDCKEINQKYFDLVTKKDMGQLHPNWKNPEKHDGW</sequence>
<keyword evidence="3" id="KW-0679">Respiratory chain</keyword>
<dbReference type="PANTHER" id="PTHR13094:SF1">
    <property type="entry name" value="NADH DEHYDROGENASE [UBIQUINONE] 1 BETA SUBCOMPLEX SUBUNIT 10"/>
    <property type="match status" value="1"/>
</dbReference>
<gene>
    <name evidence="9" type="ORF">PSNMU_V1.4_AUG-EV-PASAV3_0014270</name>
</gene>
<keyword evidence="2" id="KW-0813">Transport</keyword>
<reference evidence="9 10" key="1">
    <citation type="submission" date="2019-01" db="EMBL/GenBank/DDBJ databases">
        <authorList>
            <person name="Ferrante I. M."/>
        </authorList>
    </citation>
    <scope>NUCLEOTIDE SEQUENCE [LARGE SCALE GENOMIC DNA]</scope>
    <source>
        <strain evidence="9 10">B856</strain>
    </source>
</reference>
<evidence type="ECO:0000256" key="2">
    <source>
        <dbReference type="ARBA" id="ARBA00022448"/>
    </source>
</evidence>
<dbReference type="OrthoDB" id="10252718at2759"/>
<evidence type="ECO:0000256" key="8">
    <source>
        <dbReference type="SAM" id="MobiDB-lite"/>
    </source>
</evidence>
<dbReference type="PANTHER" id="PTHR13094">
    <property type="entry name" value="NADH-UBIQUINONE OXIDOREDUCTASE PDSW SUBUNIT"/>
    <property type="match status" value="1"/>
</dbReference>
<organism evidence="9 10">
    <name type="scientific">Pseudo-nitzschia multistriata</name>
    <dbReference type="NCBI Taxonomy" id="183589"/>
    <lineage>
        <taxon>Eukaryota</taxon>
        <taxon>Sar</taxon>
        <taxon>Stramenopiles</taxon>
        <taxon>Ochrophyta</taxon>
        <taxon>Bacillariophyta</taxon>
        <taxon>Bacillariophyceae</taxon>
        <taxon>Bacillariophycidae</taxon>
        <taxon>Bacillariales</taxon>
        <taxon>Bacillariaceae</taxon>
        <taxon>Pseudo-nitzschia</taxon>
    </lineage>
</organism>
<keyword evidence="7" id="KW-0472">Membrane</keyword>
<comment type="subcellular location">
    <subcellularLocation>
        <location evidence="1">Mitochondrion inner membrane</location>
        <topology evidence="1">Peripheral membrane protein</topology>
        <orientation evidence="1">Matrix side</orientation>
    </subcellularLocation>
</comment>
<dbReference type="Proteomes" id="UP000291116">
    <property type="component" value="Unassembled WGS sequence"/>
</dbReference>
<keyword evidence="4" id="KW-0999">Mitochondrion inner membrane</keyword>
<keyword evidence="5" id="KW-0249">Electron transport</keyword>
<dbReference type="AlphaFoldDB" id="A0A448YYA8"/>
<evidence type="ECO:0000313" key="10">
    <source>
        <dbReference type="Proteomes" id="UP000291116"/>
    </source>
</evidence>
<dbReference type="InterPro" id="IPR039993">
    <property type="entry name" value="NDUFB10"/>
</dbReference>
<evidence type="ECO:0000313" key="9">
    <source>
        <dbReference type="EMBL" id="VEU34699.1"/>
    </source>
</evidence>
<evidence type="ECO:0000256" key="3">
    <source>
        <dbReference type="ARBA" id="ARBA00022660"/>
    </source>
</evidence>
<feature type="region of interest" description="Disordered" evidence="8">
    <location>
        <begin position="1"/>
        <end position="44"/>
    </location>
</feature>
<name>A0A448YYA8_9STRA</name>
<accession>A0A448YYA8</accession>
<evidence type="ECO:0000256" key="7">
    <source>
        <dbReference type="ARBA" id="ARBA00023136"/>
    </source>
</evidence>
<evidence type="ECO:0000256" key="4">
    <source>
        <dbReference type="ARBA" id="ARBA00022792"/>
    </source>
</evidence>
<dbReference type="EMBL" id="CAACVS010000037">
    <property type="protein sequence ID" value="VEU34699.1"/>
    <property type="molecule type" value="Genomic_DNA"/>
</dbReference>
<keyword evidence="6" id="KW-0496">Mitochondrion</keyword>
<evidence type="ECO:0000256" key="5">
    <source>
        <dbReference type="ARBA" id="ARBA00022982"/>
    </source>
</evidence>
<dbReference type="GO" id="GO:0005743">
    <property type="term" value="C:mitochondrial inner membrane"/>
    <property type="evidence" value="ECO:0007669"/>
    <property type="project" value="UniProtKB-SubCell"/>
</dbReference>
<evidence type="ECO:0000256" key="6">
    <source>
        <dbReference type="ARBA" id="ARBA00023128"/>
    </source>
</evidence>
<proteinExistence type="predicted"/>
<keyword evidence="10" id="KW-1185">Reference proteome</keyword>
<protein>
    <recommendedName>
        <fullName evidence="11">NADH dehydrogenase [ubiquinone] 1 beta subcomplex subunit 10</fullName>
    </recommendedName>
</protein>